<evidence type="ECO:0000313" key="8">
    <source>
        <dbReference type="EMBL" id="KZE69255.1"/>
    </source>
</evidence>
<dbReference type="Proteomes" id="UP000076567">
    <property type="component" value="Unassembled WGS sequence"/>
</dbReference>
<keyword evidence="2" id="KW-0805">Transcription regulation</keyword>
<dbReference type="NCBIfam" id="TIGR02937">
    <property type="entry name" value="sigma70-ECF"/>
    <property type="match status" value="1"/>
</dbReference>
<dbReference type="Gene3D" id="1.10.10.10">
    <property type="entry name" value="Winged helix-like DNA-binding domain superfamily/Winged helix DNA-binding domain"/>
    <property type="match status" value="1"/>
</dbReference>
<dbReference type="InterPro" id="IPR039425">
    <property type="entry name" value="RNA_pol_sigma-70-like"/>
</dbReference>
<dbReference type="EMBL" id="LRFC01000001">
    <property type="protein sequence ID" value="KZE69255.1"/>
    <property type="molecule type" value="Genomic_DNA"/>
</dbReference>
<dbReference type="InterPro" id="IPR007627">
    <property type="entry name" value="RNA_pol_sigma70_r2"/>
</dbReference>
<dbReference type="InterPro" id="IPR032710">
    <property type="entry name" value="NTF2-like_dom_sf"/>
</dbReference>
<feature type="domain" description="RNA polymerase sigma-70 region 2" evidence="7">
    <location>
        <begin position="31"/>
        <end position="96"/>
    </location>
</feature>
<evidence type="ECO:0000256" key="5">
    <source>
        <dbReference type="ARBA" id="ARBA00023163"/>
    </source>
</evidence>
<gene>
    <name evidence="8" type="ORF">AWM68_03025</name>
</gene>
<keyword evidence="4" id="KW-0238">DNA-binding</keyword>
<dbReference type="InterPro" id="IPR014284">
    <property type="entry name" value="RNA_pol_sigma-70_dom"/>
</dbReference>
<organism evidence="8 9">
    <name type="scientific">Fictibacillus phosphorivorans</name>
    <dbReference type="NCBI Taxonomy" id="1221500"/>
    <lineage>
        <taxon>Bacteria</taxon>
        <taxon>Bacillati</taxon>
        <taxon>Bacillota</taxon>
        <taxon>Bacilli</taxon>
        <taxon>Bacillales</taxon>
        <taxon>Fictibacillaceae</taxon>
        <taxon>Fictibacillus</taxon>
    </lineage>
</organism>
<evidence type="ECO:0000313" key="9">
    <source>
        <dbReference type="Proteomes" id="UP000076567"/>
    </source>
</evidence>
<name>A0A165P7Q4_9BACL</name>
<evidence type="ECO:0000256" key="2">
    <source>
        <dbReference type="ARBA" id="ARBA00023015"/>
    </source>
</evidence>
<dbReference type="PANTHER" id="PTHR43133">
    <property type="entry name" value="RNA POLYMERASE ECF-TYPE SIGMA FACTO"/>
    <property type="match status" value="1"/>
</dbReference>
<dbReference type="GO" id="GO:0016987">
    <property type="term" value="F:sigma factor activity"/>
    <property type="evidence" value="ECO:0007669"/>
    <property type="project" value="UniProtKB-KW"/>
</dbReference>
<evidence type="ECO:0000256" key="3">
    <source>
        <dbReference type="ARBA" id="ARBA00023082"/>
    </source>
</evidence>
<dbReference type="InterPro" id="IPR013325">
    <property type="entry name" value="RNA_pol_sigma_r2"/>
</dbReference>
<dbReference type="SUPFAM" id="SSF88659">
    <property type="entry name" value="Sigma3 and sigma4 domains of RNA polymerase sigma factors"/>
    <property type="match status" value="1"/>
</dbReference>
<dbReference type="AlphaFoldDB" id="A0A165P7Q4"/>
<dbReference type="PANTHER" id="PTHR43133:SF8">
    <property type="entry name" value="RNA POLYMERASE SIGMA FACTOR HI_1459-RELATED"/>
    <property type="match status" value="1"/>
</dbReference>
<evidence type="ECO:0000259" key="7">
    <source>
        <dbReference type="Pfam" id="PF04542"/>
    </source>
</evidence>
<evidence type="ECO:0000256" key="1">
    <source>
        <dbReference type="ARBA" id="ARBA00010641"/>
    </source>
</evidence>
<feature type="region of interest" description="Disordered" evidence="6">
    <location>
        <begin position="169"/>
        <end position="188"/>
    </location>
</feature>
<sequence length="318" mass="36712">MKGVFYLSQSTTNTLHAQSNELRQRFDKEIQEFSDALWKYCRYLTGSPWDGEDLFQETMLKALGGLYTRWQPTNLKSYLYRTATNAWIDHCRREKRSLGVLDEEHEPIEEFADSLDLVEALEKLYELFTPRQTAVFLLMEIFRFKAEEVASIIKTTPGAVYATTRRMKTKLQENKHAPRKPKSKETPEKSKVIQAYLNAFNDGDLEGMLSLISDHAHYEASLGFLEVNKNEIREGSLAYGLPGHQAIQLLLWGKPVIVVLASSDQGPLIHDIQYQEVENNQIVYHRSFFFRKEFIVAAAEELGYAPQLVKPPLNWENE</sequence>
<dbReference type="Gene3D" id="1.10.1740.10">
    <property type="match status" value="1"/>
</dbReference>
<dbReference type="GO" id="GO:0003677">
    <property type="term" value="F:DNA binding"/>
    <property type="evidence" value="ECO:0007669"/>
    <property type="project" value="UniProtKB-KW"/>
</dbReference>
<dbReference type="GO" id="GO:0006352">
    <property type="term" value="P:DNA-templated transcription initiation"/>
    <property type="evidence" value="ECO:0007669"/>
    <property type="project" value="InterPro"/>
</dbReference>
<dbReference type="InterPro" id="IPR036388">
    <property type="entry name" value="WH-like_DNA-bd_sf"/>
</dbReference>
<comment type="caution">
    <text evidence="8">The sequence shown here is derived from an EMBL/GenBank/DDBJ whole genome shotgun (WGS) entry which is preliminary data.</text>
</comment>
<dbReference type="InterPro" id="IPR013324">
    <property type="entry name" value="RNA_pol_sigma_r3/r4-like"/>
</dbReference>
<protein>
    <submittedName>
        <fullName evidence="8">RNA polymerase</fullName>
    </submittedName>
</protein>
<reference evidence="9" key="1">
    <citation type="submission" date="2016-01" db="EMBL/GenBank/DDBJ databases">
        <title>Draft genome of Chromobacterium sp. F49.</title>
        <authorList>
            <person name="Hong K.W."/>
        </authorList>
    </citation>
    <scope>NUCLEOTIDE SEQUENCE [LARGE SCALE GENOMIC DNA]</scope>
    <source>
        <strain evidence="9">P7IIIA</strain>
    </source>
</reference>
<evidence type="ECO:0000256" key="4">
    <source>
        <dbReference type="ARBA" id="ARBA00023125"/>
    </source>
</evidence>
<dbReference type="SUPFAM" id="SSF54427">
    <property type="entry name" value="NTF2-like"/>
    <property type="match status" value="1"/>
</dbReference>
<keyword evidence="9" id="KW-1185">Reference proteome</keyword>
<evidence type="ECO:0000256" key="6">
    <source>
        <dbReference type="SAM" id="MobiDB-lite"/>
    </source>
</evidence>
<keyword evidence="3" id="KW-0731">Sigma factor</keyword>
<dbReference type="SUPFAM" id="SSF88946">
    <property type="entry name" value="Sigma2 domain of RNA polymerase sigma factors"/>
    <property type="match status" value="1"/>
</dbReference>
<keyword evidence="5" id="KW-0804">Transcription</keyword>
<dbReference type="Pfam" id="PF04542">
    <property type="entry name" value="Sigma70_r2"/>
    <property type="match status" value="1"/>
</dbReference>
<proteinExistence type="inferred from homology"/>
<dbReference type="Gene3D" id="3.10.450.50">
    <property type="match status" value="1"/>
</dbReference>
<dbReference type="OrthoDB" id="2381154at2"/>
<accession>A0A165P7Q4</accession>
<comment type="similarity">
    <text evidence="1">Belongs to the sigma-70 factor family. ECF subfamily.</text>
</comment>